<reference evidence="2" key="1">
    <citation type="submission" date="2017-05" db="EMBL/GenBank/DDBJ databases">
        <authorList>
            <person name="Varghese N."/>
            <person name="Submissions S."/>
        </authorList>
    </citation>
    <scope>NUCLEOTIDE SEQUENCE</scope>
    <source>
        <strain evidence="2">Su22</strain>
    </source>
</reference>
<organism evidence="2 3">
    <name type="scientific">Anoxynatronum buryatiense</name>
    <dbReference type="NCBI Taxonomy" id="489973"/>
    <lineage>
        <taxon>Bacteria</taxon>
        <taxon>Bacillati</taxon>
        <taxon>Bacillota</taxon>
        <taxon>Clostridia</taxon>
        <taxon>Eubacteriales</taxon>
        <taxon>Clostridiaceae</taxon>
        <taxon>Anoxynatronum</taxon>
    </lineage>
</organism>
<protein>
    <submittedName>
        <fullName evidence="2">UDP-4-amino-4,6-dideoxy-N-acetyl-beta-L-altrosamine N-acetyltransferase</fullName>
    </submittedName>
</protein>
<comment type="caution">
    <text evidence="2">The sequence shown here is derived from an EMBL/GenBank/DDBJ whole genome shotgun (WGS) entry which is preliminary data.</text>
</comment>
<dbReference type="Proteomes" id="UP001158066">
    <property type="component" value="Unassembled WGS sequence"/>
</dbReference>
<dbReference type="EMBL" id="FXUF01000015">
    <property type="protein sequence ID" value="SMP67501.1"/>
    <property type="molecule type" value="Genomic_DNA"/>
</dbReference>
<evidence type="ECO:0000313" key="2">
    <source>
        <dbReference type="EMBL" id="SMP67501.1"/>
    </source>
</evidence>
<dbReference type="Gene3D" id="3.40.630.30">
    <property type="match status" value="1"/>
</dbReference>
<dbReference type="InterPro" id="IPR000182">
    <property type="entry name" value="GNAT_dom"/>
</dbReference>
<dbReference type="SUPFAM" id="SSF55729">
    <property type="entry name" value="Acyl-CoA N-acyltransferases (Nat)"/>
    <property type="match status" value="1"/>
</dbReference>
<accession>A0AA45WYC6</accession>
<dbReference type="InterPro" id="IPR016181">
    <property type="entry name" value="Acyl_CoA_acyltransferase"/>
</dbReference>
<sequence>MNRSEYHIRNLLMMEDQVKWHLREWRNQPFVRNQMIQSEEISESAHEAYLQKLPHHPTRQVYLLMEGETPLGVMNLDWFRETDSLEFGFFVIREHDQYRGLGALMEYVILEHAINELAVNEVFCRTLTTNEKTIALHRKFGFQSLGKETLETGNLLLRQSISPQEWQDKKDGLKRMLMRMAPVTDIQWQNGGS</sequence>
<evidence type="ECO:0000313" key="3">
    <source>
        <dbReference type="Proteomes" id="UP001158066"/>
    </source>
</evidence>
<name>A0AA45WYC6_9CLOT</name>
<dbReference type="RefSeq" id="WP_283410407.1">
    <property type="nucleotide sequence ID" value="NZ_FXUF01000015.1"/>
</dbReference>
<proteinExistence type="predicted"/>
<gene>
    <name evidence="2" type="ORF">SAMN06296020_11587</name>
</gene>
<dbReference type="GO" id="GO:0016747">
    <property type="term" value="F:acyltransferase activity, transferring groups other than amino-acyl groups"/>
    <property type="evidence" value="ECO:0007669"/>
    <property type="project" value="InterPro"/>
</dbReference>
<dbReference type="AlphaFoldDB" id="A0AA45WYC6"/>
<dbReference type="Pfam" id="PF13302">
    <property type="entry name" value="Acetyltransf_3"/>
    <property type="match status" value="1"/>
</dbReference>
<keyword evidence="3" id="KW-1185">Reference proteome</keyword>
<evidence type="ECO:0000259" key="1">
    <source>
        <dbReference type="PROSITE" id="PS51186"/>
    </source>
</evidence>
<dbReference type="PROSITE" id="PS51186">
    <property type="entry name" value="GNAT"/>
    <property type="match status" value="1"/>
</dbReference>
<feature type="domain" description="N-acetyltransferase" evidence="1">
    <location>
        <begin position="6"/>
        <end position="162"/>
    </location>
</feature>